<keyword evidence="1" id="KW-0229">DNA integration</keyword>
<dbReference type="InterPro" id="IPR036397">
    <property type="entry name" value="RNaseH_sf"/>
</dbReference>
<protein>
    <submittedName>
        <fullName evidence="3">Pol protein</fullName>
    </submittedName>
</protein>
<feature type="non-terminal residue" evidence="3">
    <location>
        <position position="92"/>
    </location>
</feature>
<evidence type="ECO:0000256" key="2">
    <source>
        <dbReference type="SAM" id="MobiDB-lite"/>
    </source>
</evidence>
<gene>
    <name evidence="3" type="primary">pol</name>
</gene>
<name>Q27R23_HV1</name>
<dbReference type="GO" id="GO:0015074">
    <property type="term" value="P:DNA integration"/>
    <property type="evidence" value="ECO:0007669"/>
    <property type="project" value="UniProtKB-KW"/>
</dbReference>
<accession>Q27R23</accession>
<dbReference type="InterPro" id="IPR012337">
    <property type="entry name" value="RNaseH-like_sf"/>
</dbReference>
<organism evidence="3">
    <name type="scientific">Human immunodeficiency virus type 1</name>
    <name type="common">HIV-1</name>
    <dbReference type="NCBI Taxonomy" id="11676"/>
    <lineage>
        <taxon>Viruses</taxon>
        <taxon>Riboviria</taxon>
        <taxon>Pararnavirae</taxon>
        <taxon>Artverviricota</taxon>
        <taxon>Revtraviricetes</taxon>
        <taxon>Ortervirales</taxon>
        <taxon>Retroviridae</taxon>
        <taxon>Orthoretrovirinae</taxon>
        <taxon>Lentivirus</taxon>
        <taxon>Lentivirus humimdef1</taxon>
    </lineage>
</organism>
<organismHost>
    <name type="scientific">Homo sapiens</name>
    <name type="common">Human</name>
    <dbReference type="NCBI Taxonomy" id="9606"/>
</organismHost>
<evidence type="ECO:0000256" key="1">
    <source>
        <dbReference type="ARBA" id="ARBA00022908"/>
    </source>
</evidence>
<dbReference type="Gene3D" id="3.30.420.10">
    <property type="entry name" value="Ribonuclease H-like superfamily/Ribonuclease H"/>
    <property type="match status" value="1"/>
</dbReference>
<sequence>QETAYFILKLAGRWPVKVVHTDNGSNFTSGQVKAACCGQVSNRIGIPTSQVKGSGSMIRIKGNHRDRKRASDIKQQSNGRFIPNFKRRGDLG</sequence>
<dbReference type="SUPFAM" id="SSF53098">
    <property type="entry name" value="Ribonuclease H-like"/>
    <property type="match status" value="1"/>
</dbReference>
<feature type="region of interest" description="Disordered" evidence="2">
    <location>
        <begin position="63"/>
        <end position="92"/>
    </location>
</feature>
<dbReference type="EMBL" id="DQ387134">
    <property type="protein sequence ID" value="ABD52801.1"/>
    <property type="molecule type" value="Genomic_DNA"/>
</dbReference>
<evidence type="ECO:0000313" key="3">
    <source>
        <dbReference type="EMBL" id="ABD52801.1"/>
    </source>
</evidence>
<feature type="non-terminal residue" evidence="3">
    <location>
        <position position="1"/>
    </location>
</feature>
<proteinExistence type="predicted"/>
<reference evidence="3" key="1">
    <citation type="journal article" date="2006" name="AIDS Res. Hum. Retroviruses">
        <title>HIV type 1 subtypes among STI patients in Nairobi: a genotypic study based on partial pol gene sequencing.</title>
        <authorList>
            <person name="Lihana R.W."/>
            <person name="Khamadi S.A."/>
            <person name="Kiptoo M.K."/>
            <person name="Kinyua J.G."/>
            <person name="Lagat N."/>
            <person name="Magoma G.N."/>
            <person name="Mwau M.M."/>
            <person name="Makokha E.P."/>
            <person name="Onyango V."/>
            <person name="Osman S."/>
            <person name="Okoth F.A."/>
            <person name="Songok E.M."/>
        </authorList>
    </citation>
    <scope>NUCLEOTIDE SEQUENCE</scope>
    <source>
        <strain evidence="3">76/ST2081</strain>
    </source>
</reference>
<dbReference type="GO" id="GO:0003676">
    <property type="term" value="F:nucleic acid binding"/>
    <property type="evidence" value="ECO:0007669"/>
    <property type="project" value="InterPro"/>
</dbReference>